<dbReference type="PROSITE" id="PS50928">
    <property type="entry name" value="ABC_TM1"/>
    <property type="match status" value="1"/>
</dbReference>
<proteinExistence type="inferred from homology"/>
<dbReference type="InterPro" id="IPR050809">
    <property type="entry name" value="UgpAE/MalFG_permease"/>
</dbReference>
<evidence type="ECO:0000256" key="2">
    <source>
        <dbReference type="ARBA" id="ARBA00022448"/>
    </source>
</evidence>
<evidence type="ECO:0000256" key="6">
    <source>
        <dbReference type="ARBA" id="ARBA00023136"/>
    </source>
</evidence>
<evidence type="ECO:0000259" key="8">
    <source>
        <dbReference type="PROSITE" id="PS50928"/>
    </source>
</evidence>
<sequence length="309" mass="34058">MTTQAMDLARGARLGATKRRRPAFLPYLLVLPILAYEGVFLLYPIYEGLRSSLYRQPLGRPERWVGLANYRRMLGDDGFWATMGTTLAYMAAVIVVVLGFGLGSALVLNRQFRGRAFARGLMTLPWAFPDVPTVLVFLWMLNPNFGVMNVFARTLPWVDSSPTWLLDPTLAKLSVVLITAWKGFPFYSLVILAALQTVPQELAEAARVDGASKVQVFFAVTLPAIAPTLLLLTVLASIFSFKQFTLIWLLTGGGPSGATNTIVIEIYNTAFRFYDFSYAAALGVAGFLMALTIALVFVAIQRRQELEAG</sequence>
<keyword evidence="6 7" id="KW-0472">Membrane</keyword>
<comment type="subcellular location">
    <subcellularLocation>
        <location evidence="1 7">Cell membrane</location>
        <topology evidence="1 7">Multi-pass membrane protein</topology>
    </subcellularLocation>
</comment>
<feature type="transmembrane region" description="Helical" evidence="7">
    <location>
        <begin position="120"/>
        <end position="141"/>
    </location>
</feature>
<feature type="transmembrane region" description="Helical" evidence="7">
    <location>
        <begin position="87"/>
        <end position="108"/>
    </location>
</feature>
<feature type="transmembrane region" description="Helical" evidence="7">
    <location>
        <begin position="23"/>
        <end position="46"/>
    </location>
</feature>
<organism evidence="9">
    <name type="scientific">uncultured Thermomicrobiales bacterium</name>
    <dbReference type="NCBI Taxonomy" id="1645740"/>
    <lineage>
        <taxon>Bacteria</taxon>
        <taxon>Pseudomonadati</taxon>
        <taxon>Thermomicrobiota</taxon>
        <taxon>Thermomicrobia</taxon>
        <taxon>Thermomicrobiales</taxon>
        <taxon>environmental samples</taxon>
    </lineage>
</organism>
<dbReference type="EMBL" id="CADCWE010000241">
    <property type="protein sequence ID" value="CAA9560542.1"/>
    <property type="molecule type" value="Genomic_DNA"/>
</dbReference>
<dbReference type="PANTHER" id="PTHR43227:SF7">
    <property type="entry name" value="ARABINOOLIGOSACCHARIDES TRANSPORT SYSTEM PERMEASE PROTEIN ARAP"/>
    <property type="match status" value="1"/>
</dbReference>
<reference evidence="9" key="1">
    <citation type="submission" date="2020-02" db="EMBL/GenBank/DDBJ databases">
        <authorList>
            <person name="Meier V. D."/>
        </authorList>
    </citation>
    <scope>NUCLEOTIDE SEQUENCE</scope>
    <source>
        <strain evidence="9">AVDCRST_MAG73</strain>
    </source>
</reference>
<gene>
    <name evidence="9" type="ORF">AVDCRST_MAG73-3658</name>
</gene>
<dbReference type="Pfam" id="PF00528">
    <property type="entry name" value="BPD_transp_1"/>
    <property type="match status" value="1"/>
</dbReference>
<feature type="domain" description="ABC transmembrane type-1" evidence="8">
    <location>
        <begin position="83"/>
        <end position="297"/>
    </location>
</feature>
<feature type="transmembrane region" description="Helical" evidence="7">
    <location>
        <begin position="173"/>
        <end position="195"/>
    </location>
</feature>
<comment type="similarity">
    <text evidence="7">Belongs to the binding-protein-dependent transport system permease family.</text>
</comment>
<evidence type="ECO:0000256" key="1">
    <source>
        <dbReference type="ARBA" id="ARBA00004651"/>
    </source>
</evidence>
<accession>A0A6J4UU52</accession>
<keyword evidence="4 7" id="KW-0812">Transmembrane</keyword>
<dbReference type="SUPFAM" id="SSF161098">
    <property type="entry name" value="MetI-like"/>
    <property type="match status" value="1"/>
</dbReference>
<name>A0A6J4UU52_9BACT</name>
<keyword evidence="2 7" id="KW-0813">Transport</keyword>
<feature type="transmembrane region" description="Helical" evidence="7">
    <location>
        <begin position="276"/>
        <end position="300"/>
    </location>
</feature>
<dbReference type="Gene3D" id="1.10.3720.10">
    <property type="entry name" value="MetI-like"/>
    <property type="match status" value="1"/>
</dbReference>
<dbReference type="InterPro" id="IPR000515">
    <property type="entry name" value="MetI-like"/>
</dbReference>
<dbReference type="AlphaFoldDB" id="A0A6J4UU52"/>
<dbReference type="CDD" id="cd06261">
    <property type="entry name" value="TM_PBP2"/>
    <property type="match status" value="1"/>
</dbReference>
<keyword evidence="3" id="KW-1003">Cell membrane</keyword>
<dbReference type="PANTHER" id="PTHR43227">
    <property type="entry name" value="BLL4140 PROTEIN"/>
    <property type="match status" value="1"/>
</dbReference>
<dbReference type="InterPro" id="IPR035906">
    <property type="entry name" value="MetI-like_sf"/>
</dbReference>
<evidence type="ECO:0000256" key="7">
    <source>
        <dbReference type="RuleBase" id="RU363032"/>
    </source>
</evidence>
<feature type="transmembrane region" description="Helical" evidence="7">
    <location>
        <begin position="216"/>
        <end position="241"/>
    </location>
</feature>
<dbReference type="GO" id="GO:0005886">
    <property type="term" value="C:plasma membrane"/>
    <property type="evidence" value="ECO:0007669"/>
    <property type="project" value="UniProtKB-SubCell"/>
</dbReference>
<evidence type="ECO:0000256" key="4">
    <source>
        <dbReference type="ARBA" id="ARBA00022692"/>
    </source>
</evidence>
<dbReference type="GO" id="GO:0055085">
    <property type="term" value="P:transmembrane transport"/>
    <property type="evidence" value="ECO:0007669"/>
    <property type="project" value="InterPro"/>
</dbReference>
<evidence type="ECO:0000256" key="3">
    <source>
        <dbReference type="ARBA" id="ARBA00022475"/>
    </source>
</evidence>
<evidence type="ECO:0000256" key="5">
    <source>
        <dbReference type="ARBA" id="ARBA00022989"/>
    </source>
</evidence>
<evidence type="ECO:0000313" key="9">
    <source>
        <dbReference type="EMBL" id="CAA9560542.1"/>
    </source>
</evidence>
<protein>
    <recommendedName>
        <fullName evidence="8">ABC transmembrane type-1 domain-containing protein</fullName>
    </recommendedName>
</protein>
<keyword evidence="5 7" id="KW-1133">Transmembrane helix</keyword>